<comment type="cofactor">
    <cofactor evidence="1 6">
        <name>FAD</name>
        <dbReference type="ChEBI" id="CHEBI:57692"/>
    </cofactor>
</comment>
<comment type="caution">
    <text evidence="10">The sequence shown here is derived from an EMBL/GenBank/DDBJ whole genome shotgun (WGS) entry which is preliminary data.</text>
</comment>
<dbReference type="InterPro" id="IPR009100">
    <property type="entry name" value="AcylCoA_DH/oxidase_NM_dom_sf"/>
</dbReference>
<dbReference type="EMBL" id="JAWLKB010000032">
    <property type="protein sequence ID" value="MDV6271152.1"/>
    <property type="molecule type" value="Genomic_DNA"/>
</dbReference>
<evidence type="ECO:0000256" key="5">
    <source>
        <dbReference type="ARBA" id="ARBA00023002"/>
    </source>
</evidence>
<dbReference type="Proteomes" id="UP001185927">
    <property type="component" value="Unassembled WGS sequence"/>
</dbReference>
<dbReference type="InterPro" id="IPR046373">
    <property type="entry name" value="Acyl-CoA_Oxase/DH_mid-dom_sf"/>
</dbReference>
<organism evidence="10 11">
    <name type="scientific">Rhodococcus globerulus</name>
    <dbReference type="NCBI Taxonomy" id="33008"/>
    <lineage>
        <taxon>Bacteria</taxon>
        <taxon>Bacillati</taxon>
        <taxon>Actinomycetota</taxon>
        <taxon>Actinomycetes</taxon>
        <taxon>Mycobacteriales</taxon>
        <taxon>Nocardiaceae</taxon>
        <taxon>Rhodococcus</taxon>
    </lineage>
</organism>
<evidence type="ECO:0000256" key="1">
    <source>
        <dbReference type="ARBA" id="ARBA00001974"/>
    </source>
</evidence>
<dbReference type="Pfam" id="PF00441">
    <property type="entry name" value="Acyl-CoA_dh_1"/>
    <property type="match status" value="1"/>
</dbReference>
<reference evidence="10 11" key="1">
    <citation type="submission" date="2023-10" db="EMBL/GenBank/DDBJ databases">
        <title>Development of a sustainable strategy for remediation of hydrocarbon-contaminated territories based on the waste exchange concept.</title>
        <authorList>
            <person name="Krivoruchko A."/>
        </authorList>
    </citation>
    <scope>NUCLEOTIDE SEQUENCE [LARGE SCALE GENOMIC DNA]</scope>
    <source>
        <strain evidence="10 11">IEGM 1203</strain>
    </source>
</reference>
<keyword evidence="5 6" id="KW-0560">Oxidoreductase</keyword>
<gene>
    <name evidence="10" type="ORF">R3Q16_31480</name>
</gene>
<evidence type="ECO:0000259" key="8">
    <source>
        <dbReference type="Pfam" id="PF02770"/>
    </source>
</evidence>
<keyword evidence="11" id="KW-1185">Reference proteome</keyword>
<dbReference type="Pfam" id="PF02771">
    <property type="entry name" value="Acyl-CoA_dh_N"/>
    <property type="match status" value="1"/>
</dbReference>
<sequence>MNRERAMVTPDDLDLGLVAQSFRSEIRQWLSDNVPPGLIDVDPESATPTQTAELQKWADQLYRAGYMGITWPEEYGGRGLSAIEVSVMNEEFDRARVARMTRGVGEWLVAPAILKWGTESQKQRLLPRILDGTDVYCQGFSEPGAGSDLAALSTVGRTEGDELVITGQKLWTSGATRANMLFCLCRTDPAAPRHRGITYVLVPMRVPDGSFNGMELNPIRQMTGEADFTATFLDAARAPLDNVIGGLNNGWQVTMTTLGSERGGSVTTQHVPFAKEFWQAVEIARKTGAVEDSRVRQQLAWAFTQVEIMRYQGLATLGDVLTGKESDVRASINKMFWSEYSQAFLDRVANIRGAEAMLLPAQPADSYEPDNWTRNMLQSRSSTIWGGTAEVQRNIVAERVLGLPR</sequence>
<evidence type="ECO:0000256" key="2">
    <source>
        <dbReference type="ARBA" id="ARBA00009347"/>
    </source>
</evidence>
<evidence type="ECO:0000313" key="10">
    <source>
        <dbReference type="EMBL" id="MDV6271152.1"/>
    </source>
</evidence>
<feature type="domain" description="Acyl-CoA dehydrogenase/oxidase C-terminal" evidence="7">
    <location>
        <begin position="248"/>
        <end position="401"/>
    </location>
</feature>
<keyword evidence="3 6" id="KW-0285">Flavoprotein</keyword>
<evidence type="ECO:0000259" key="9">
    <source>
        <dbReference type="Pfam" id="PF02771"/>
    </source>
</evidence>
<evidence type="ECO:0000256" key="4">
    <source>
        <dbReference type="ARBA" id="ARBA00022827"/>
    </source>
</evidence>
<dbReference type="PANTHER" id="PTHR43292:SF3">
    <property type="entry name" value="ACYL-COA DEHYDROGENASE FADE29"/>
    <property type="match status" value="1"/>
</dbReference>
<dbReference type="InterPro" id="IPR052161">
    <property type="entry name" value="Mycobact_Acyl-CoA_DH"/>
</dbReference>
<evidence type="ECO:0000256" key="6">
    <source>
        <dbReference type="RuleBase" id="RU362125"/>
    </source>
</evidence>
<keyword evidence="4 6" id="KW-0274">FAD</keyword>
<dbReference type="Pfam" id="PF02770">
    <property type="entry name" value="Acyl-CoA_dh_M"/>
    <property type="match status" value="1"/>
</dbReference>
<dbReference type="Gene3D" id="1.10.540.10">
    <property type="entry name" value="Acyl-CoA dehydrogenase/oxidase, N-terminal domain"/>
    <property type="match status" value="1"/>
</dbReference>
<comment type="similarity">
    <text evidence="2 6">Belongs to the acyl-CoA dehydrogenase family.</text>
</comment>
<dbReference type="InterPro" id="IPR036250">
    <property type="entry name" value="AcylCo_DH-like_C"/>
</dbReference>
<dbReference type="InterPro" id="IPR006091">
    <property type="entry name" value="Acyl-CoA_Oxase/DH_mid-dom"/>
</dbReference>
<evidence type="ECO:0000259" key="7">
    <source>
        <dbReference type="Pfam" id="PF00441"/>
    </source>
</evidence>
<dbReference type="SUPFAM" id="SSF47203">
    <property type="entry name" value="Acyl-CoA dehydrogenase C-terminal domain-like"/>
    <property type="match status" value="1"/>
</dbReference>
<dbReference type="SUPFAM" id="SSF56645">
    <property type="entry name" value="Acyl-CoA dehydrogenase NM domain-like"/>
    <property type="match status" value="1"/>
</dbReference>
<dbReference type="PANTHER" id="PTHR43292">
    <property type="entry name" value="ACYL-COA DEHYDROGENASE"/>
    <property type="match status" value="1"/>
</dbReference>
<evidence type="ECO:0000313" key="11">
    <source>
        <dbReference type="Proteomes" id="UP001185927"/>
    </source>
</evidence>
<accession>A0ABU4C3R9</accession>
<feature type="domain" description="Acyl-CoA oxidase/dehydrogenase middle" evidence="8">
    <location>
        <begin position="137"/>
        <end position="225"/>
    </location>
</feature>
<dbReference type="InterPro" id="IPR037069">
    <property type="entry name" value="AcylCoA_DH/ox_N_sf"/>
</dbReference>
<dbReference type="Gene3D" id="2.40.110.10">
    <property type="entry name" value="Butyryl-CoA Dehydrogenase, subunit A, domain 2"/>
    <property type="match status" value="1"/>
</dbReference>
<dbReference type="InterPro" id="IPR013786">
    <property type="entry name" value="AcylCoA_DH/ox_N"/>
</dbReference>
<evidence type="ECO:0000256" key="3">
    <source>
        <dbReference type="ARBA" id="ARBA00022630"/>
    </source>
</evidence>
<protein>
    <submittedName>
        <fullName evidence="10">Acyl-CoA dehydrogenase family protein</fullName>
    </submittedName>
</protein>
<dbReference type="RefSeq" id="WP_317545613.1">
    <property type="nucleotide sequence ID" value="NZ_JAWLKB010000032.1"/>
</dbReference>
<dbReference type="Gene3D" id="1.20.140.10">
    <property type="entry name" value="Butyryl-CoA Dehydrogenase, subunit A, domain 3"/>
    <property type="match status" value="1"/>
</dbReference>
<feature type="domain" description="Acyl-CoA dehydrogenase/oxidase N-terminal" evidence="9">
    <location>
        <begin position="20"/>
        <end position="132"/>
    </location>
</feature>
<proteinExistence type="inferred from homology"/>
<dbReference type="InterPro" id="IPR009075">
    <property type="entry name" value="AcylCo_DH/oxidase_C"/>
</dbReference>
<name>A0ABU4C3R9_RHOGO</name>